<dbReference type="AlphaFoldDB" id="A0A1V1NQD5"/>
<gene>
    <name evidence="1" type="ORF">OMM_15363</name>
</gene>
<comment type="caution">
    <text evidence="1">The sequence shown here is derived from an EMBL/GenBank/DDBJ whole genome shotgun (WGS) entry which is preliminary data.</text>
</comment>
<dbReference type="Proteomes" id="UP000189670">
    <property type="component" value="Unassembled WGS sequence"/>
</dbReference>
<protein>
    <submittedName>
        <fullName evidence="1">Uncharacterized protein</fullName>
    </submittedName>
</protein>
<feature type="non-terminal residue" evidence="1">
    <location>
        <position position="1"/>
    </location>
</feature>
<accession>A0A1V1NQD5</accession>
<proteinExistence type="predicted"/>
<sequence length="174" mass="19465">VFEGQENLVSGDYVDSSPVLYITATDNVGVYSYRLCVYAADQLIEDTGFQNLDVVTTNYLFQSAIDSALDDGDNYWVKIIVADESGNTTTTRSVSFKVKDSSTFIFDKVICAPNPFNPDDSDAELSVSHIGYQLNQPALVKLYIHSISGDRIYKERQNGVVGYNEFIWNGKDQW</sequence>
<feature type="non-terminal residue" evidence="1">
    <location>
        <position position="174"/>
    </location>
</feature>
<evidence type="ECO:0000313" key="1">
    <source>
        <dbReference type="EMBL" id="ETR64775.1"/>
    </source>
</evidence>
<name>A0A1V1NQD5_9BACT</name>
<dbReference type="EMBL" id="ATBP01003661">
    <property type="protein sequence ID" value="ETR64775.1"/>
    <property type="molecule type" value="Genomic_DNA"/>
</dbReference>
<evidence type="ECO:0000313" key="2">
    <source>
        <dbReference type="Proteomes" id="UP000189670"/>
    </source>
</evidence>
<organism evidence="1 2">
    <name type="scientific">Candidatus Magnetoglobus multicellularis str. Araruama</name>
    <dbReference type="NCBI Taxonomy" id="890399"/>
    <lineage>
        <taxon>Bacteria</taxon>
        <taxon>Pseudomonadati</taxon>
        <taxon>Thermodesulfobacteriota</taxon>
        <taxon>Desulfobacteria</taxon>
        <taxon>Desulfobacterales</taxon>
        <taxon>Desulfobacteraceae</taxon>
        <taxon>Candidatus Magnetoglobus</taxon>
    </lineage>
</organism>
<reference evidence="2" key="1">
    <citation type="submission" date="2012-11" db="EMBL/GenBank/DDBJ databases">
        <authorList>
            <person name="Lucero-Rivera Y.E."/>
            <person name="Tovar-Ramirez D."/>
        </authorList>
    </citation>
    <scope>NUCLEOTIDE SEQUENCE [LARGE SCALE GENOMIC DNA]</scope>
    <source>
        <strain evidence="2">Araruama</strain>
    </source>
</reference>